<evidence type="ECO:0000313" key="7">
    <source>
        <dbReference type="Proteomes" id="UP001557470"/>
    </source>
</evidence>
<dbReference type="InterPro" id="IPR013783">
    <property type="entry name" value="Ig-like_fold"/>
</dbReference>
<feature type="non-terminal residue" evidence="6">
    <location>
        <position position="137"/>
    </location>
</feature>
<dbReference type="PANTHER" id="PTHR11860:SF118">
    <property type="entry name" value="CMRF35-LIKE MOLECULE 3-RELATED"/>
    <property type="match status" value="1"/>
</dbReference>
<keyword evidence="3" id="KW-0472">Membrane</keyword>
<proteinExistence type="predicted"/>
<keyword evidence="2" id="KW-0812">Transmembrane</keyword>
<dbReference type="PANTHER" id="PTHR11860">
    <property type="entry name" value="POLYMERIC-IMMUNOGLOBULIN RECEPTOR"/>
    <property type="match status" value="1"/>
</dbReference>
<evidence type="ECO:0000256" key="3">
    <source>
        <dbReference type="ARBA" id="ARBA00023136"/>
    </source>
</evidence>
<dbReference type="Pfam" id="PF07686">
    <property type="entry name" value="V-set"/>
    <property type="match status" value="1"/>
</dbReference>
<dbReference type="AlphaFoldDB" id="A0ABD0XTV7"/>
<reference evidence="6 7" key="1">
    <citation type="submission" date="2024-06" db="EMBL/GenBank/DDBJ databases">
        <authorList>
            <person name="Pan Q."/>
            <person name="Wen M."/>
            <person name="Jouanno E."/>
            <person name="Zahm M."/>
            <person name="Klopp C."/>
            <person name="Cabau C."/>
            <person name="Louis A."/>
            <person name="Berthelot C."/>
            <person name="Parey E."/>
            <person name="Roest Crollius H."/>
            <person name="Montfort J."/>
            <person name="Robinson-Rechavi M."/>
            <person name="Bouchez O."/>
            <person name="Lampietro C."/>
            <person name="Lopez Roques C."/>
            <person name="Donnadieu C."/>
            <person name="Postlethwait J."/>
            <person name="Bobe J."/>
            <person name="Verreycken H."/>
            <person name="Guiguen Y."/>
        </authorList>
    </citation>
    <scope>NUCLEOTIDE SEQUENCE [LARGE SCALE GENOMIC DNA]</scope>
    <source>
        <strain evidence="6">Up_M1</strain>
        <tissue evidence="6">Testis</tissue>
    </source>
</reference>
<evidence type="ECO:0000256" key="1">
    <source>
        <dbReference type="ARBA" id="ARBA00004370"/>
    </source>
</evidence>
<feature type="signal peptide" evidence="4">
    <location>
        <begin position="1"/>
        <end position="18"/>
    </location>
</feature>
<dbReference type="EMBL" id="JAGEUA010000002">
    <property type="protein sequence ID" value="KAL1005456.1"/>
    <property type="molecule type" value="Genomic_DNA"/>
</dbReference>
<dbReference type="InterPro" id="IPR050671">
    <property type="entry name" value="CD300_family_receptors"/>
</dbReference>
<feature type="domain" description="Immunoglobulin V-set" evidence="5">
    <location>
        <begin position="42"/>
        <end position="137"/>
    </location>
</feature>
<organism evidence="6 7">
    <name type="scientific">Umbra pygmaea</name>
    <name type="common">Eastern mudminnow</name>
    <dbReference type="NCBI Taxonomy" id="75934"/>
    <lineage>
        <taxon>Eukaryota</taxon>
        <taxon>Metazoa</taxon>
        <taxon>Chordata</taxon>
        <taxon>Craniata</taxon>
        <taxon>Vertebrata</taxon>
        <taxon>Euteleostomi</taxon>
        <taxon>Actinopterygii</taxon>
        <taxon>Neopterygii</taxon>
        <taxon>Teleostei</taxon>
        <taxon>Protacanthopterygii</taxon>
        <taxon>Esociformes</taxon>
        <taxon>Umbridae</taxon>
        <taxon>Umbra</taxon>
    </lineage>
</organism>
<name>A0ABD0XTV7_UMBPY</name>
<gene>
    <name evidence="6" type="ORF">UPYG_G00059370</name>
</gene>
<dbReference type="InterPro" id="IPR013106">
    <property type="entry name" value="Ig_V-set"/>
</dbReference>
<keyword evidence="4" id="KW-0732">Signal</keyword>
<keyword evidence="7" id="KW-1185">Reference proteome</keyword>
<evidence type="ECO:0000256" key="4">
    <source>
        <dbReference type="SAM" id="SignalP"/>
    </source>
</evidence>
<dbReference type="GO" id="GO:0016020">
    <property type="term" value="C:membrane"/>
    <property type="evidence" value="ECO:0007669"/>
    <property type="project" value="UniProtKB-SubCell"/>
</dbReference>
<comment type="subcellular location">
    <subcellularLocation>
        <location evidence="1">Membrane</location>
    </subcellularLocation>
</comment>
<sequence>MRIMLIFTLLSITGGVSSDTGTLEAVRIKYYECCNESVTEMVYLGGKATIICNYPYELENNTKYFCKDSGLNTCSYIISPYDGSTSATNGRFSVFDNRTKRSYTVTISDLTKVDNGTYWCGVKNINITLFTKVQLVV</sequence>
<dbReference type="SUPFAM" id="SSF48726">
    <property type="entry name" value="Immunoglobulin"/>
    <property type="match status" value="1"/>
</dbReference>
<evidence type="ECO:0000256" key="2">
    <source>
        <dbReference type="ARBA" id="ARBA00022692"/>
    </source>
</evidence>
<evidence type="ECO:0000313" key="6">
    <source>
        <dbReference type="EMBL" id="KAL1005456.1"/>
    </source>
</evidence>
<evidence type="ECO:0000259" key="5">
    <source>
        <dbReference type="Pfam" id="PF07686"/>
    </source>
</evidence>
<dbReference type="InterPro" id="IPR036179">
    <property type="entry name" value="Ig-like_dom_sf"/>
</dbReference>
<feature type="chain" id="PRO_5044792274" description="Immunoglobulin V-set domain-containing protein" evidence="4">
    <location>
        <begin position="19"/>
        <end position="137"/>
    </location>
</feature>
<comment type="caution">
    <text evidence="6">The sequence shown here is derived from an EMBL/GenBank/DDBJ whole genome shotgun (WGS) entry which is preliminary data.</text>
</comment>
<dbReference type="Proteomes" id="UP001557470">
    <property type="component" value="Unassembled WGS sequence"/>
</dbReference>
<dbReference type="Gene3D" id="2.60.40.10">
    <property type="entry name" value="Immunoglobulins"/>
    <property type="match status" value="1"/>
</dbReference>
<protein>
    <recommendedName>
        <fullName evidence="5">Immunoglobulin V-set domain-containing protein</fullName>
    </recommendedName>
</protein>
<accession>A0ABD0XTV7</accession>